<dbReference type="InterPro" id="IPR000261">
    <property type="entry name" value="EH_dom"/>
</dbReference>
<feature type="compositionally biased region" description="Basic residues" evidence="2">
    <location>
        <begin position="39"/>
        <end position="52"/>
    </location>
</feature>
<feature type="compositionally biased region" description="Polar residues" evidence="2">
    <location>
        <begin position="536"/>
        <end position="561"/>
    </location>
</feature>
<dbReference type="Proteomes" id="UP001175271">
    <property type="component" value="Unassembled WGS sequence"/>
</dbReference>
<dbReference type="SMART" id="SM00027">
    <property type="entry name" value="EH"/>
    <property type="match status" value="1"/>
</dbReference>
<keyword evidence="1" id="KW-0106">Calcium</keyword>
<feature type="region of interest" description="Disordered" evidence="2">
    <location>
        <begin position="503"/>
        <end position="578"/>
    </location>
</feature>
<dbReference type="SUPFAM" id="SSF47473">
    <property type="entry name" value="EF-hand"/>
    <property type="match status" value="1"/>
</dbReference>
<dbReference type="InterPro" id="IPR002048">
    <property type="entry name" value="EF_hand_dom"/>
</dbReference>
<feature type="compositionally biased region" description="Pro residues" evidence="2">
    <location>
        <begin position="596"/>
        <end position="607"/>
    </location>
</feature>
<dbReference type="EMBL" id="JAUCMV010000003">
    <property type="protein sequence ID" value="KAK0410949.1"/>
    <property type="molecule type" value="Genomic_DNA"/>
</dbReference>
<feature type="region of interest" description="Disordered" evidence="2">
    <location>
        <begin position="1"/>
        <end position="68"/>
    </location>
</feature>
<dbReference type="GO" id="GO:0005886">
    <property type="term" value="C:plasma membrane"/>
    <property type="evidence" value="ECO:0007669"/>
    <property type="project" value="TreeGrafter"/>
</dbReference>
<feature type="domain" description="EH" evidence="3">
    <location>
        <begin position="270"/>
        <end position="364"/>
    </location>
</feature>
<name>A0AA39HU77_9BILA</name>
<feature type="region of interest" description="Disordered" evidence="2">
    <location>
        <begin position="592"/>
        <end position="621"/>
    </location>
</feature>
<evidence type="ECO:0000259" key="3">
    <source>
        <dbReference type="PROSITE" id="PS50031"/>
    </source>
</evidence>
<keyword evidence="6" id="KW-1185">Reference proteome</keyword>
<dbReference type="GO" id="GO:0016197">
    <property type="term" value="P:endosomal transport"/>
    <property type="evidence" value="ECO:0007669"/>
    <property type="project" value="TreeGrafter"/>
</dbReference>
<dbReference type="PROSITE" id="PS50031">
    <property type="entry name" value="EH"/>
    <property type="match status" value="1"/>
</dbReference>
<feature type="compositionally biased region" description="Pro residues" evidence="2">
    <location>
        <begin position="515"/>
        <end position="525"/>
    </location>
</feature>
<dbReference type="PANTHER" id="PTHR11216:SF174">
    <property type="entry name" value="GH06923P"/>
    <property type="match status" value="1"/>
</dbReference>
<dbReference type="CDD" id="cd00052">
    <property type="entry name" value="EH"/>
    <property type="match status" value="1"/>
</dbReference>
<dbReference type="PROSITE" id="PS00018">
    <property type="entry name" value="EF_HAND_1"/>
    <property type="match status" value="1"/>
</dbReference>
<feature type="compositionally biased region" description="Acidic residues" evidence="2">
    <location>
        <begin position="131"/>
        <end position="149"/>
    </location>
</feature>
<evidence type="ECO:0000313" key="5">
    <source>
        <dbReference type="EMBL" id="KAK0410949.1"/>
    </source>
</evidence>
<dbReference type="InterPro" id="IPR011992">
    <property type="entry name" value="EF-hand-dom_pair"/>
</dbReference>
<evidence type="ECO:0000256" key="2">
    <source>
        <dbReference type="SAM" id="MobiDB-lite"/>
    </source>
</evidence>
<sequence>MTETVSNPATAVSTSVQHSAAWLDSPPSTVRLSGASTSGKHHSGGHHLHHCHTQMNHHEPSPATPRYPQSVHVEIEHEVMDAANSSSSSRTNSLYRIHSASAHESVDPSRLHNVAGSLHFTHGAKRWTQFEDSEEYGSGSDDDSNEDTDDGHTVDDYDDESDKPLPSHAERDGQNPLSSCAPFKSGFRDMSSDTETRNLLEDADVGEDDDDDAELHSSDDSEDLTESVDMPDSGTLTAPKKTSVHSAYSQQYAVVGPVVSDTLYEMSPDQKQYYERCFMMLQQATQGKATISGAVNGADDRVVEFFKKSYLDSEQLSRIWMLSDVNEDGWLNLEEFSMAMHLVVLHVKGRNPIPSELPARCRPPLTPVRGILMHVPTHSANANGTHASLWTSTASDPCAEVSSTTPKSATMYTSAKQSWKLFDFDKTDSGAPYKNYSFSDEQLHLQDQPPTTSAPYKAPVAQFSDVPPILVDSRPTPVRSQPLSGTSTAISIAVSEGASQLTGIKFPLSPQNGPKGPPPKPPPRPTNRGHGRSASLDLNSMAFTTTNHPVSCSMGAPSNQLPSPPGVGGYPPILAKDRGSTLPASLQLSSMVSRSPLPPPVVPPPRRAVPQTPASSTPMMVDATSQTDEETDRMQELIAFNLQLDDRLERLSAPESEKMNWKERCEMMRCLNTELEAERAKLAQIRLQLELRLQEAEQGRGPSKPTSL</sequence>
<dbReference type="InterPro" id="IPR018247">
    <property type="entry name" value="EF_Hand_1_Ca_BS"/>
</dbReference>
<feature type="domain" description="EF-hand" evidence="4">
    <location>
        <begin position="311"/>
        <end position="346"/>
    </location>
</feature>
<feature type="compositionally biased region" description="Polar residues" evidence="2">
    <location>
        <begin position="1"/>
        <end position="18"/>
    </location>
</feature>
<accession>A0AA39HU77</accession>
<evidence type="ECO:0000313" key="6">
    <source>
        <dbReference type="Proteomes" id="UP001175271"/>
    </source>
</evidence>
<evidence type="ECO:0000259" key="4">
    <source>
        <dbReference type="PROSITE" id="PS50222"/>
    </source>
</evidence>
<dbReference type="AlphaFoldDB" id="A0AA39HU77"/>
<gene>
    <name evidence="5" type="ORF">QR680_005404</name>
</gene>
<feature type="compositionally biased region" description="Polar residues" evidence="2">
    <location>
        <begin position="612"/>
        <end position="621"/>
    </location>
</feature>
<dbReference type="GO" id="GO:0005737">
    <property type="term" value="C:cytoplasm"/>
    <property type="evidence" value="ECO:0007669"/>
    <property type="project" value="TreeGrafter"/>
</dbReference>
<dbReference type="Pfam" id="PF12763">
    <property type="entry name" value="EH"/>
    <property type="match status" value="1"/>
</dbReference>
<organism evidence="5 6">
    <name type="scientific">Steinernema hermaphroditum</name>
    <dbReference type="NCBI Taxonomy" id="289476"/>
    <lineage>
        <taxon>Eukaryota</taxon>
        <taxon>Metazoa</taxon>
        <taxon>Ecdysozoa</taxon>
        <taxon>Nematoda</taxon>
        <taxon>Chromadorea</taxon>
        <taxon>Rhabditida</taxon>
        <taxon>Tylenchina</taxon>
        <taxon>Panagrolaimomorpha</taxon>
        <taxon>Strongyloidoidea</taxon>
        <taxon>Steinernematidae</taxon>
        <taxon>Steinernema</taxon>
    </lineage>
</organism>
<feature type="region of interest" description="Disordered" evidence="2">
    <location>
        <begin position="129"/>
        <end position="242"/>
    </location>
</feature>
<comment type="caution">
    <text evidence="5">The sequence shown here is derived from an EMBL/GenBank/DDBJ whole genome shotgun (WGS) entry which is preliminary data.</text>
</comment>
<dbReference type="GO" id="GO:0005509">
    <property type="term" value="F:calcium ion binding"/>
    <property type="evidence" value="ECO:0007669"/>
    <property type="project" value="InterPro"/>
</dbReference>
<reference evidence="5" key="1">
    <citation type="submission" date="2023-06" db="EMBL/GenBank/DDBJ databases">
        <title>Genomic analysis of the entomopathogenic nematode Steinernema hermaphroditum.</title>
        <authorList>
            <person name="Schwarz E.M."/>
            <person name="Heppert J.K."/>
            <person name="Baniya A."/>
            <person name="Schwartz H.T."/>
            <person name="Tan C.-H."/>
            <person name="Antoshechkin I."/>
            <person name="Sternberg P.W."/>
            <person name="Goodrich-Blair H."/>
            <person name="Dillman A.R."/>
        </authorList>
    </citation>
    <scope>NUCLEOTIDE SEQUENCE</scope>
    <source>
        <strain evidence="5">PS9179</strain>
        <tissue evidence="5">Whole animal</tissue>
    </source>
</reference>
<feature type="compositionally biased region" description="Basic and acidic residues" evidence="2">
    <location>
        <begin position="162"/>
        <end position="173"/>
    </location>
</feature>
<dbReference type="PROSITE" id="PS50222">
    <property type="entry name" value="EF_HAND_2"/>
    <property type="match status" value="1"/>
</dbReference>
<evidence type="ECO:0008006" key="7">
    <source>
        <dbReference type="Google" id="ProtNLM"/>
    </source>
</evidence>
<dbReference type="Gene3D" id="1.10.238.10">
    <property type="entry name" value="EF-hand"/>
    <property type="match status" value="1"/>
</dbReference>
<dbReference type="PANTHER" id="PTHR11216">
    <property type="entry name" value="EH DOMAIN"/>
    <property type="match status" value="1"/>
</dbReference>
<feature type="compositionally biased region" description="Acidic residues" evidence="2">
    <location>
        <begin position="201"/>
        <end position="213"/>
    </location>
</feature>
<dbReference type="GO" id="GO:0006897">
    <property type="term" value="P:endocytosis"/>
    <property type="evidence" value="ECO:0007669"/>
    <property type="project" value="TreeGrafter"/>
</dbReference>
<protein>
    <recommendedName>
        <fullName evidence="7">EF-hand domain-containing protein</fullName>
    </recommendedName>
</protein>
<proteinExistence type="predicted"/>
<feature type="compositionally biased region" description="Basic and acidic residues" evidence="2">
    <location>
        <begin position="186"/>
        <end position="200"/>
    </location>
</feature>
<evidence type="ECO:0000256" key="1">
    <source>
        <dbReference type="ARBA" id="ARBA00022837"/>
    </source>
</evidence>